<keyword evidence="4" id="KW-0808">Transferase</keyword>
<dbReference type="InterPro" id="IPR038765">
    <property type="entry name" value="Papain-like_cys_pep_sf"/>
</dbReference>
<dbReference type="GeneID" id="29383405"/>
<evidence type="ECO:0000313" key="5">
    <source>
        <dbReference type="Proteomes" id="UP000057088"/>
    </source>
</evidence>
<dbReference type="SUPFAM" id="SSF54001">
    <property type="entry name" value="Cysteine proteinases"/>
    <property type="match status" value="1"/>
</dbReference>
<keyword evidence="5" id="KW-1185">Reference proteome</keyword>
<proteinExistence type="inferred from homology"/>
<dbReference type="GO" id="GO:0046990">
    <property type="term" value="F:N-hydroxyarylamine O-acetyltransferase activity"/>
    <property type="evidence" value="ECO:0007669"/>
    <property type="project" value="UniProtKB-EC"/>
</dbReference>
<evidence type="ECO:0000313" key="6">
    <source>
        <dbReference type="Proteomes" id="UP000254626"/>
    </source>
</evidence>
<evidence type="ECO:0000313" key="3">
    <source>
        <dbReference type="EMBL" id="AMF92797.1"/>
    </source>
</evidence>
<comment type="similarity">
    <text evidence="1 2">Belongs to the arylamine N-acetyltransferase family.</text>
</comment>
<dbReference type="InterPro" id="IPR001447">
    <property type="entry name" value="Arylamine_N-AcTrfase"/>
</dbReference>
<keyword evidence="4" id="KW-0012">Acyltransferase</keyword>
<dbReference type="PRINTS" id="PR01543">
    <property type="entry name" value="ANATRNSFRASE"/>
</dbReference>
<protein>
    <submittedName>
        <fullName evidence="4">N-hydroxyarylamine O-acetyltransferase</fullName>
        <ecNumber evidence="4">2.3.1.118</ecNumber>
    </submittedName>
</protein>
<dbReference type="Gene3D" id="2.40.128.150">
    <property type="entry name" value="Cysteine proteinases"/>
    <property type="match status" value="1"/>
</dbReference>
<sequence>MDASLLTQYFERIGLSDTPTLDERGLRLLHQNQHRSIPFENFDVVSGKGIDLDPAAVFYKLVAEKRGGYCFEVNGLLLRVMQTLGFDARPLLGRVHLSGQPTGRSHQLSLVMLGEQSWLVDAGFGANTPRQVMPLVLNREMTFDYQTLRFVERADYGVMLQSKNGDEWSDLYSLDLGFVCPADIQYGNHFTSTHPSSVFTNACVAVMPTPNGITTLLNNKLTIRDGNNTEQILLNDEHSYFSALKQHFGIAPRVPFDVLKGYFGE</sequence>
<dbReference type="Proteomes" id="UP000057088">
    <property type="component" value="Chromosome 1"/>
</dbReference>
<organism evidence="4 6">
    <name type="scientific">Vibrio fluvialis</name>
    <dbReference type="NCBI Taxonomy" id="676"/>
    <lineage>
        <taxon>Bacteria</taxon>
        <taxon>Pseudomonadati</taxon>
        <taxon>Pseudomonadota</taxon>
        <taxon>Gammaproteobacteria</taxon>
        <taxon>Vibrionales</taxon>
        <taxon>Vibrionaceae</taxon>
        <taxon>Vibrio</taxon>
    </lineage>
</organism>
<dbReference type="EC" id="2.3.1.118" evidence="4"/>
<dbReference type="EMBL" id="UHIP01000002">
    <property type="protein sequence ID" value="SUQ27684.1"/>
    <property type="molecule type" value="Genomic_DNA"/>
</dbReference>
<dbReference type="EMBL" id="CP014034">
    <property type="protein sequence ID" value="AMF92797.1"/>
    <property type="molecule type" value="Genomic_DNA"/>
</dbReference>
<dbReference type="Pfam" id="PF00797">
    <property type="entry name" value="Acetyltransf_2"/>
    <property type="match status" value="1"/>
</dbReference>
<reference evidence="5" key="1">
    <citation type="submission" date="2015-12" db="EMBL/GenBank/DDBJ databases">
        <title>FDA dAtabase for Regulatory Grade micrObial Sequences (FDA-ARGOS): Supporting development and validation of Infectious Disease Dx tests.</title>
        <authorList>
            <person name="Hoffmann M."/>
            <person name="Allard M."/>
            <person name="Evans P."/>
            <person name="Brown E."/>
            <person name="Tallon L.J."/>
            <person name="Sadzewicz L."/>
            <person name="Sengamalay N."/>
            <person name="Ott S."/>
            <person name="Godinez A."/>
            <person name="Nagaraj S."/>
            <person name="Vyas G."/>
            <person name="Aluvathingal J."/>
            <person name="Nadendla S."/>
            <person name="Geyer C."/>
            <person name="Sichtig H."/>
        </authorList>
    </citation>
    <scope>NUCLEOTIDE SEQUENCE [LARGE SCALE GENOMIC DNA]</scope>
    <source>
        <strain evidence="5">ATCC 33809</strain>
    </source>
</reference>
<dbReference type="PANTHER" id="PTHR11786:SF0">
    <property type="entry name" value="ARYLAMINE N-ACETYLTRANSFERASE 4-RELATED"/>
    <property type="match status" value="1"/>
</dbReference>
<dbReference type="KEGG" id="vfl:AL536_04820"/>
<reference evidence="3" key="2">
    <citation type="submission" date="2018-01" db="EMBL/GenBank/DDBJ databases">
        <title>FDA dAtabase for Regulatory Grade micrObial Sequences (FDA-ARGOS): Supporting development and validation of Infectious Disease Dx tests.</title>
        <authorList>
            <person name="Hoffmann M."/>
            <person name="Allard M."/>
            <person name="Evans P."/>
            <person name="Brown E."/>
            <person name="Tallon L."/>
            <person name="Sadzewicz L."/>
            <person name="Sengamalay N."/>
            <person name="Ott S."/>
            <person name="Godinez A."/>
            <person name="Nagaraj S."/>
            <person name="Vyas G."/>
            <person name="Aluvathingal J."/>
            <person name="Nadendla S."/>
            <person name="Geyer C."/>
            <person name="Sichtig H."/>
        </authorList>
    </citation>
    <scope>NUCLEOTIDE SEQUENCE</scope>
    <source>
        <strain evidence="3">ATCC 33809</strain>
    </source>
</reference>
<dbReference type="AlphaFoldDB" id="A0AAX2LWD2"/>
<dbReference type="Gene3D" id="3.30.2140.10">
    <property type="entry name" value="Arylamine N-acetyltransferase"/>
    <property type="match status" value="1"/>
</dbReference>
<evidence type="ECO:0000256" key="1">
    <source>
        <dbReference type="ARBA" id="ARBA00006547"/>
    </source>
</evidence>
<accession>A0AAX2LWD2</accession>
<dbReference type="PANTHER" id="PTHR11786">
    <property type="entry name" value="N-HYDROXYARYLAMINE O-ACETYLTRANSFERASE"/>
    <property type="match status" value="1"/>
</dbReference>
<dbReference type="RefSeq" id="WP_061055761.1">
    <property type="nucleotide sequence ID" value="NZ_CABLBX010000010.1"/>
</dbReference>
<evidence type="ECO:0000256" key="2">
    <source>
        <dbReference type="RuleBase" id="RU003452"/>
    </source>
</evidence>
<reference evidence="4 6" key="3">
    <citation type="submission" date="2018-06" db="EMBL/GenBank/DDBJ databases">
        <authorList>
            <consortium name="Pathogen Informatics"/>
            <person name="Doyle S."/>
        </authorList>
    </citation>
    <scope>NUCLEOTIDE SEQUENCE [LARGE SCALE GENOMIC DNA]</scope>
    <source>
        <strain evidence="4 6">NCTC11327</strain>
    </source>
</reference>
<name>A0AAX2LWD2_VIBFL</name>
<dbReference type="Proteomes" id="UP000254626">
    <property type="component" value="Unassembled WGS sequence"/>
</dbReference>
<evidence type="ECO:0000313" key="4">
    <source>
        <dbReference type="EMBL" id="SUQ27684.1"/>
    </source>
</evidence>
<gene>
    <name evidence="4" type="primary">nhoA</name>
    <name evidence="3" type="ORF">AL536_04820</name>
    <name evidence="4" type="ORF">NCTC11327_04580</name>
</gene>